<dbReference type="AlphaFoldDB" id="C0PLA5"/>
<protein>
    <submittedName>
        <fullName evidence="1">Uncharacterized protein</fullName>
    </submittedName>
</protein>
<name>C0PLA5_MAIZE</name>
<dbReference type="EMBL" id="BT069074">
    <property type="protein sequence ID" value="ACN35971.1"/>
    <property type="molecule type" value="mRNA"/>
</dbReference>
<sequence length="69" mass="7676">MGHKVPARTTTQLVSLASVTIELITRRMRKKRSNPSARAQMNTNVTLSSHYLIWSDSGLGRGFDLLCCV</sequence>
<reference evidence="1" key="2">
    <citation type="submission" date="2012-06" db="EMBL/GenBank/DDBJ databases">
        <authorList>
            <person name="Yu Y."/>
            <person name="Currie J."/>
            <person name="Lomeli R."/>
            <person name="Angelova A."/>
            <person name="Collura K."/>
            <person name="Wissotski M."/>
            <person name="Campos D."/>
            <person name="Kudrna D."/>
            <person name="Golser W."/>
            <person name="Ashely E."/>
            <person name="Descour A."/>
            <person name="Fernandes J."/>
            <person name="Soderlund C."/>
            <person name="Walbot V."/>
        </authorList>
    </citation>
    <scope>NUCLEOTIDE SEQUENCE</scope>
    <source>
        <strain evidence="1">B73</strain>
    </source>
</reference>
<organism evidence="1">
    <name type="scientific">Zea mays</name>
    <name type="common">Maize</name>
    <dbReference type="NCBI Taxonomy" id="4577"/>
    <lineage>
        <taxon>Eukaryota</taxon>
        <taxon>Viridiplantae</taxon>
        <taxon>Streptophyta</taxon>
        <taxon>Embryophyta</taxon>
        <taxon>Tracheophyta</taxon>
        <taxon>Spermatophyta</taxon>
        <taxon>Magnoliopsida</taxon>
        <taxon>Liliopsida</taxon>
        <taxon>Poales</taxon>
        <taxon>Poaceae</taxon>
        <taxon>PACMAD clade</taxon>
        <taxon>Panicoideae</taxon>
        <taxon>Andropogonodae</taxon>
        <taxon>Andropogoneae</taxon>
        <taxon>Tripsacinae</taxon>
        <taxon>Zea</taxon>
    </lineage>
</organism>
<reference evidence="1" key="1">
    <citation type="journal article" date="2009" name="PLoS Genet.">
        <title>Sequencing, mapping, and analysis of 27,455 maize full-length cDNAs.</title>
        <authorList>
            <person name="Soderlund C."/>
            <person name="Descour A."/>
            <person name="Kudrna D."/>
            <person name="Bomhoff M."/>
            <person name="Boyd L."/>
            <person name="Currie J."/>
            <person name="Angelova A."/>
            <person name="Collura K."/>
            <person name="Wissotski M."/>
            <person name="Ashley E."/>
            <person name="Morrow D."/>
            <person name="Fernandes J."/>
            <person name="Walbot V."/>
            <person name="Yu Y."/>
        </authorList>
    </citation>
    <scope>NUCLEOTIDE SEQUENCE</scope>
    <source>
        <strain evidence="1">B73</strain>
    </source>
</reference>
<accession>C0PLA5</accession>
<proteinExistence type="evidence at transcript level"/>
<evidence type="ECO:0000313" key="1">
    <source>
        <dbReference type="EMBL" id="ACN35971.1"/>
    </source>
</evidence>